<dbReference type="FunFam" id="2.40.70.10:FF:000026">
    <property type="entry name" value="Endothiapepsin"/>
    <property type="match status" value="1"/>
</dbReference>
<keyword evidence="9" id="KW-0325">Glycoprotein</keyword>
<keyword evidence="7 11" id="KW-0378">Hydrolase</keyword>
<dbReference type="EMBL" id="KN847476">
    <property type="protein sequence ID" value="KIX08226.1"/>
    <property type="molecule type" value="Genomic_DNA"/>
</dbReference>
<dbReference type="PANTHER" id="PTHR47966:SF23">
    <property type="entry name" value="ASPARTIC ENDOPEPTIDASE, PUTATIVE (AFU_ORTHOLOGUE AFUA_2G15950)-RELATED"/>
    <property type="match status" value="1"/>
</dbReference>
<keyword evidence="15" id="KW-1185">Reference proteome</keyword>
<evidence type="ECO:0000313" key="15">
    <source>
        <dbReference type="Proteomes" id="UP000053617"/>
    </source>
</evidence>
<name>A0A0D2IXW0_9EURO</name>
<reference evidence="14 15" key="1">
    <citation type="submission" date="2015-01" db="EMBL/GenBank/DDBJ databases">
        <title>The Genome Sequence of Rhinocladiella mackenzie CBS 650.93.</title>
        <authorList>
            <consortium name="The Broad Institute Genomics Platform"/>
            <person name="Cuomo C."/>
            <person name="de Hoog S."/>
            <person name="Gorbushina A."/>
            <person name="Stielow B."/>
            <person name="Teixiera M."/>
            <person name="Abouelleil A."/>
            <person name="Chapman S.B."/>
            <person name="Priest M."/>
            <person name="Young S.K."/>
            <person name="Wortman J."/>
            <person name="Nusbaum C."/>
            <person name="Birren B."/>
        </authorList>
    </citation>
    <scope>NUCLEOTIDE SEQUENCE [LARGE SCALE GENOMIC DNA]</scope>
    <source>
        <strain evidence="14 15">CBS 650.93</strain>
    </source>
</reference>
<dbReference type="SUPFAM" id="SSF50630">
    <property type="entry name" value="Acid proteases"/>
    <property type="match status" value="1"/>
</dbReference>
<evidence type="ECO:0000256" key="9">
    <source>
        <dbReference type="ARBA" id="ARBA00023180"/>
    </source>
</evidence>
<dbReference type="GO" id="GO:0005576">
    <property type="term" value="C:extracellular region"/>
    <property type="evidence" value="ECO:0007669"/>
    <property type="project" value="UniProtKB-SubCell"/>
</dbReference>
<evidence type="ECO:0000256" key="1">
    <source>
        <dbReference type="ARBA" id="ARBA00004613"/>
    </source>
</evidence>
<protein>
    <recommendedName>
        <fullName evidence="13">Peptidase A1 domain-containing protein</fullName>
    </recommendedName>
</protein>
<comment type="similarity">
    <text evidence="2 11">Belongs to the peptidase A1 family.</text>
</comment>
<dbReference type="VEuPathDB" id="FungiDB:Z518_02882"/>
<evidence type="ECO:0000259" key="13">
    <source>
        <dbReference type="PROSITE" id="PS51767"/>
    </source>
</evidence>
<dbReference type="InterPro" id="IPR033121">
    <property type="entry name" value="PEPTIDASE_A1"/>
</dbReference>
<evidence type="ECO:0000256" key="4">
    <source>
        <dbReference type="ARBA" id="ARBA00022670"/>
    </source>
</evidence>
<keyword evidence="8" id="KW-0865">Zymogen</keyword>
<keyword evidence="3" id="KW-0964">Secreted</keyword>
<dbReference type="InterPro" id="IPR021109">
    <property type="entry name" value="Peptidase_aspartic_dom_sf"/>
</dbReference>
<gene>
    <name evidence="14" type="ORF">Z518_02882</name>
</gene>
<dbReference type="STRING" id="1442369.A0A0D2IXW0"/>
<dbReference type="GO" id="GO:0006508">
    <property type="term" value="P:proteolysis"/>
    <property type="evidence" value="ECO:0007669"/>
    <property type="project" value="UniProtKB-KW"/>
</dbReference>
<dbReference type="RefSeq" id="XP_013275362.1">
    <property type="nucleotide sequence ID" value="XM_013419908.1"/>
</dbReference>
<feature type="active site" evidence="10">
    <location>
        <position position="300"/>
    </location>
</feature>
<feature type="signal peptide" evidence="12">
    <location>
        <begin position="1"/>
        <end position="19"/>
    </location>
</feature>
<evidence type="ECO:0000256" key="12">
    <source>
        <dbReference type="SAM" id="SignalP"/>
    </source>
</evidence>
<keyword evidence="4 11" id="KW-0645">Protease</keyword>
<dbReference type="Pfam" id="PF00026">
    <property type="entry name" value="Asp"/>
    <property type="match status" value="1"/>
</dbReference>
<organism evidence="14 15">
    <name type="scientific">Rhinocladiella mackenziei CBS 650.93</name>
    <dbReference type="NCBI Taxonomy" id="1442369"/>
    <lineage>
        <taxon>Eukaryota</taxon>
        <taxon>Fungi</taxon>
        <taxon>Dikarya</taxon>
        <taxon>Ascomycota</taxon>
        <taxon>Pezizomycotina</taxon>
        <taxon>Eurotiomycetes</taxon>
        <taxon>Chaetothyriomycetidae</taxon>
        <taxon>Chaetothyriales</taxon>
        <taxon>Herpotrichiellaceae</taxon>
        <taxon>Rhinocladiella</taxon>
    </lineage>
</organism>
<sequence length="416" mass="43970">MLRSQILLLAVLFVVTVLATPIQQKQKRSFKVPRIRQANYKANGKAAYRRALFKFGFNDISFLPEGEIATKIRTATEASIEAADNEDGETTASPTQNDAQFLSPVNVGGQTLIMNFDSGSSDTWVFNTNLPASSQQGHTIYDPNQSPTFQNLDGEFNITYGDSSFASGPVGVDEVDIGGATVAAQAIGLPDVVADSFVTDSAANGLVGLAFSSLNTIRPNPQKTFFDNIMADLTQPVFTAQLKSGEVGAYEFGNIDTTAFTGQLTTAAVDSSQGFWEVDSASAAVQGQTVNIPNGKAIIDTGTSLMLVSDEMLVAYWTTVDGAQLSTDAGGIIFPCNTALPDLQVAIGDSYLATISGDGMNFANVGTDTQTGEEFCFGGLQSNQGLSFSIYGDVFFKSQFVVFDGSGPSISIAPHS</sequence>
<keyword evidence="6 11" id="KW-0064">Aspartyl protease</keyword>
<keyword evidence="5 12" id="KW-0732">Signal</keyword>
<evidence type="ECO:0000256" key="3">
    <source>
        <dbReference type="ARBA" id="ARBA00022525"/>
    </source>
</evidence>
<dbReference type="AlphaFoldDB" id="A0A0D2IXW0"/>
<evidence type="ECO:0000256" key="6">
    <source>
        <dbReference type="ARBA" id="ARBA00022750"/>
    </source>
</evidence>
<dbReference type="InterPro" id="IPR034163">
    <property type="entry name" value="Aspergillopepsin-like_cat_dom"/>
</dbReference>
<dbReference type="PRINTS" id="PR00792">
    <property type="entry name" value="PEPSIN"/>
</dbReference>
<dbReference type="GO" id="GO:0004190">
    <property type="term" value="F:aspartic-type endopeptidase activity"/>
    <property type="evidence" value="ECO:0007669"/>
    <property type="project" value="UniProtKB-KW"/>
</dbReference>
<evidence type="ECO:0000256" key="2">
    <source>
        <dbReference type="ARBA" id="ARBA00007447"/>
    </source>
</evidence>
<evidence type="ECO:0000256" key="11">
    <source>
        <dbReference type="RuleBase" id="RU000454"/>
    </source>
</evidence>
<dbReference type="PROSITE" id="PS00141">
    <property type="entry name" value="ASP_PROTEASE"/>
    <property type="match status" value="1"/>
</dbReference>
<dbReference type="Proteomes" id="UP000053617">
    <property type="component" value="Unassembled WGS sequence"/>
</dbReference>
<evidence type="ECO:0000256" key="10">
    <source>
        <dbReference type="PIRSR" id="PIRSR601461-1"/>
    </source>
</evidence>
<dbReference type="GeneID" id="25290953"/>
<dbReference type="InterPro" id="IPR001969">
    <property type="entry name" value="Aspartic_peptidase_AS"/>
</dbReference>
<evidence type="ECO:0000256" key="5">
    <source>
        <dbReference type="ARBA" id="ARBA00022729"/>
    </source>
</evidence>
<evidence type="ECO:0000256" key="8">
    <source>
        <dbReference type="ARBA" id="ARBA00023145"/>
    </source>
</evidence>
<evidence type="ECO:0000256" key="7">
    <source>
        <dbReference type="ARBA" id="ARBA00022801"/>
    </source>
</evidence>
<dbReference type="Gene3D" id="2.40.70.10">
    <property type="entry name" value="Acid Proteases"/>
    <property type="match status" value="2"/>
</dbReference>
<comment type="subcellular location">
    <subcellularLocation>
        <location evidence="1">Secreted</location>
    </subcellularLocation>
</comment>
<dbReference type="PANTHER" id="PTHR47966">
    <property type="entry name" value="BETA-SITE APP-CLEAVING ENZYME, ISOFORM A-RELATED"/>
    <property type="match status" value="1"/>
</dbReference>
<dbReference type="CDD" id="cd06097">
    <property type="entry name" value="Aspergillopepsin_like"/>
    <property type="match status" value="1"/>
</dbReference>
<evidence type="ECO:0000313" key="14">
    <source>
        <dbReference type="EMBL" id="KIX08226.1"/>
    </source>
</evidence>
<dbReference type="HOGENOM" id="CLU_013253_0_3_1"/>
<dbReference type="OrthoDB" id="2747330at2759"/>
<feature type="chain" id="PRO_5002244434" description="Peptidase A1 domain-containing protein" evidence="12">
    <location>
        <begin position="20"/>
        <end position="416"/>
    </location>
</feature>
<dbReference type="PROSITE" id="PS51767">
    <property type="entry name" value="PEPTIDASE_A1"/>
    <property type="match status" value="1"/>
</dbReference>
<dbReference type="InterPro" id="IPR001461">
    <property type="entry name" value="Aspartic_peptidase_A1"/>
</dbReference>
<feature type="domain" description="Peptidase A1" evidence="13">
    <location>
        <begin position="101"/>
        <end position="413"/>
    </location>
</feature>
<accession>A0A0D2IXW0</accession>
<proteinExistence type="inferred from homology"/>
<feature type="active site" evidence="10">
    <location>
        <position position="117"/>
    </location>
</feature>